<keyword evidence="2" id="KW-0687">Ribonucleoprotein</keyword>
<evidence type="ECO:0000256" key="1">
    <source>
        <dbReference type="ARBA" id="ARBA00022980"/>
    </source>
</evidence>
<evidence type="ECO:0000256" key="2">
    <source>
        <dbReference type="ARBA" id="ARBA00023274"/>
    </source>
</evidence>
<dbReference type="GO" id="GO:1990904">
    <property type="term" value="C:ribonucleoprotein complex"/>
    <property type="evidence" value="ECO:0007669"/>
    <property type="project" value="UniProtKB-KW"/>
</dbReference>
<dbReference type="InterPro" id="IPR020568">
    <property type="entry name" value="Ribosomal_Su5_D2-typ_SF"/>
</dbReference>
<dbReference type="GO" id="GO:0006412">
    <property type="term" value="P:translation"/>
    <property type="evidence" value="ECO:0007669"/>
    <property type="project" value="InterPro"/>
</dbReference>
<protein>
    <recommendedName>
        <fullName evidence="6">30S ribosomal protein S9</fullName>
    </recommendedName>
</protein>
<feature type="compositionally biased region" description="Basic residues" evidence="3">
    <location>
        <begin position="17"/>
        <end position="32"/>
    </location>
</feature>
<dbReference type="Gene3D" id="3.30.230.10">
    <property type="match status" value="1"/>
</dbReference>
<accession>A0A453AUB5</accession>
<reference evidence="4" key="4">
    <citation type="submission" date="2019-03" db="UniProtKB">
        <authorList>
            <consortium name="EnsemblPlants"/>
        </authorList>
    </citation>
    <scope>IDENTIFICATION</scope>
</reference>
<dbReference type="Gramene" id="AET2Gv20262800.6">
    <property type="protein sequence ID" value="AET2Gv20262800.6"/>
    <property type="gene ID" value="AET2Gv20262800"/>
</dbReference>
<dbReference type="AlphaFoldDB" id="A0A453AUB5"/>
<dbReference type="GO" id="GO:0005840">
    <property type="term" value="C:ribosome"/>
    <property type="evidence" value="ECO:0007669"/>
    <property type="project" value="UniProtKB-KW"/>
</dbReference>
<evidence type="ECO:0000256" key="3">
    <source>
        <dbReference type="SAM" id="MobiDB-lite"/>
    </source>
</evidence>
<reference evidence="4" key="5">
    <citation type="journal article" date="2021" name="G3 (Bethesda)">
        <title>Aegilops tauschii genome assembly Aet v5.0 features greater sequence contiguity and improved annotation.</title>
        <authorList>
            <person name="Wang L."/>
            <person name="Zhu T."/>
            <person name="Rodriguez J.C."/>
            <person name="Deal K.R."/>
            <person name="Dubcovsky J."/>
            <person name="McGuire P.E."/>
            <person name="Lux T."/>
            <person name="Spannagl M."/>
            <person name="Mayer K.F.X."/>
            <person name="Baldrich P."/>
            <person name="Meyers B.C."/>
            <person name="Huo N."/>
            <person name="Gu Y.Q."/>
            <person name="Zhou H."/>
            <person name="Devos K.M."/>
            <person name="Bennetzen J.L."/>
            <person name="Unver T."/>
            <person name="Budak H."/>
            <person name="Gulick P.J."/>
            <person name="Galiba G."/>
            <person name="Kalapos B."/>
            <person name="Nelson D.R."/>
            <person name="Li P."/>
            <person name="You F.M."/>
            <person name="Luo M.C."/>
            <person name="Dvorak J."/>
        </authorList>
    </citation>
    <scope>NUCLEOTIDE SEQUENCE [LARGE SCALE GENOMIC DNA]</scope>
    <source>
        <strain evidence="4">cv. AL8/78</strain>
    </source>
</reference>
<evidence type="ECO:0000313" key="5">
    <source>
        <dbReference type="Proteomes" id="UP000015105"/>
    </source>
</evidence>
<reference evidence="5" key="2">
    <citation type="journal article" date="2017" name="Nat. Plants">
        <title>The Aegilops tauschii genome reveals multiple impacts of transposons.</title>
        <authorList>
            <person name="Zhao G."/>
            <person name="Zou C."/>
            <person name="Li K."/>
            <person name="Wang K."/>
            <person name="Li T."/>
            <person name="Gao L."/>
            <person name="Zhang X."/>
            <person name="Wang H."/>
            <person name="Yang Z."/>
            <person name="Liu X."/>
            <person name="Jiang W."/>
            <person name="Mao L."/>
            <person name="Kong X."/>
            <person name="Jiao Y."/>
            <person name="Jia J."/>
        </authorList>
    </citation>
    <scope>NUCLEOTIDE SEQUENCE [LARGE SCALE GENOMIC DNA]</scope>
    <source>
        <strain evidence="5">cv. AL8/78</strain>
    </source>
</reference>
<dbReference type="Gramene" id="AET2Gv20262800.3">
    <property type="protein sequence ID" value="AET2Gv20262800.3"/>
    <property type="gene ID" value="AET2Gv20262800"/>
</dbReference>
<dbReference type="GO" id="GO:0003735">
    <property type="term" value="F:structural constituent of ribosome"/>
    <property type="evidence" value="ECO:0007669"/>
    <property type="project" value="InterPro"/>
</dbReference>
<dbReference type="EnsemblPlants" id="AET2Gv20262800.3">
    <property type="protein sequence ID" value="AET2Gv20262800.3"/>
    <property type="gene ID" value="AET2Gv20262800"/>
</dbReference>
<dbReference type="Pfam" id="PF00380">
    <property type="entry name" value="Ribosomal_S9"/>
    <property type="match status" value="1"/>
</dbReference>
<dbReference type="EnsemblPlants" id="AET2Gv20262800.6">
    <property type="protein sequence ID" value="AET2Gv20262800.6"/>
    <property type="gene ID" value="AET2Gv20262800"/>
</dbReference>
<evidence type="ECO:0008006" key="6">
    <source>
        <dbReference type="Google" id="ProtNLM"/>
    </source>
</evidence>
<dbReference type="Proteomes" id="UP000015105">
    <property type="component" value="Chromosome 2D"/>
</dbReference>
<dbReference type="SUPFAM" id="SSF54211">
    <property type="entry name" value="Ribosomal protein S5 domain 2-like"/>
    <property type="match status" value="1"/>
</dbReference>
<dbReference type="InterPro" id="IPR014721">
    <property type="entry name" value="Ribsml_uS5_D2-typ_fold_subgr"/>
</dbReference>
<evidence type="ECO:0000313" key="4">
    <source>
        <dbReference type="EnsemblPlants" id="AET2Gv20262800.3"/>
    </source>
</evidence>
<feature type="region of interest" description="Disordered" evidence="3">
    <location>
        <begin position="1"/>
        <end position="32"/>
    </location>
</feature>
<organism evidence="4 5">
    <name type="scientific">Aegilops tauschii subsp. strangulata</name>
    <name type="common">Goatgrass</name>
    <dbReference type="NCBI Taxonomy" id="200361"/>
    <lineage>
        <taxon>Eukaryota</taxon>
        <taxon>Viridiplantae</taxon>
        <taxon>Streptophyta</taxon>
        <taxon>Embryophyta</taxon>
        <taxon>Tracheophyta</taxon>
        <taxon>Spermatophyta</taxon>
        <taxon>Magnoliopsida</taxon>
        <taxon>Liliopsida</taxon>
        <taxon>Poales</taxon>
        <taxon>Poaceae</taxon>
        <taxon>BOP clade</taxon>
        <taxon>Pooideae</taxon>
        <taxon>Triticodae</taxon>
        <taxon>Triticeae</taxon>
        <taxon>Triticinae</taxon>
        <taxon>Aegilops</taxon>
    </lineage>
</organism>
<keyword evidence="5" id="KW-1185">Reference proteome</keyword>
<dbReference type="InterPro" id="IPR000754">
    <property type="entry name" value="Ribosomal_uS9"/>
</dbReference>
<reference evidence="4" key="3">
    <citation type="journal article" date="2017" name="Nature">
        <title>Genome sequence of the progenitor of the wheat D genome Aegilops tauschii.</title>
        <authorList>
            <person name="Luo M.C."/>
            <person name="Gu Y.Q."/>
            <person name="Puiu D."/>
            <person name="Wang H."/>
            <person name="Twardziok S.O."/>
            <person name="Deal K.R."/>
            <person name="Huo N."/>
            <person name="Zhu T."/>
            <person name="Wang L."/>
            <person name="Wang Y."/>
            <person name="McGuire P.E."/>
            <person name="Liu S."/>
            <person name="Long H."/>
            <person name="Ramasamy R.K."/>
            <person name="Rodriguez J.C."/>
            <person name="Van S.L."/>
            <person name="Yuan L."/>
            <person name="Wang Z."/>
            <person name="Xia Z."/>
            <person name="Xiao L."/>
            <person name="Anderson O.D."/>
            <person name="Ouyang S."/>
            <person name="Liang Y."/>
            <person name="Zimin A.V."/>
            <person name="Pertea G."/>
            <person name="Qi P."/>
            <person name="Bennetzen J.L."/>
            <person name="Dai X."/>
            <person name="Dawson M.W."/>
            <person name="Muller H.G."/>
            <person name="Kugler K."/>
            <person name="Rivarola-Duarte L."/>
            <person name="Spannagl M."/>
            <person name="Mayer K.F.X."/>
            <person name="Lu F.H."/>
            <person name="Bevan M.W."/>
            <person name="Leroy P."/>
            <person name="Li P."/>
            <person name="You F.M."/>
            <person name="Sun Q."/>
            <person name="Liu Z."/>
            <person name="Lyons E."/>
            <person name="Wicker T."/>
            <person name="Salzberg S.L."/>
            <person name="Devos K.M."/>
            <person name="Dvorak J."/>
        </authorList>
    </citation>
    <scope>NUCLEOTIDE SEQUENCE [LARGE SCALE GENOMIC DNA]</scope>
    <source>
        <strain evidence="4">cv. AL8/78</strain>
    </source>
</reference>
<reference evidence="5" key="1">
    <citation type="journal article" date="2014" name="Science">
        <title>Ancient hybridizations among the ancestral genomes of bread wheat.</title>
        <authorList>
            <consortium name="International Wheat Genome Sequencing Consortium,"/>
            <person name="Marcussen T."/>
            <person name="Sandve S.R."/>
            <person name="Heier L."/>
            <person name="Spannagl M."/>
            <person name="Pfeifer M."/>
            <person name="Jakobsen K.S."/>
            <person name="Wulff B.B."/>
            <person name="Steuernagel B."/>
            <person name="Mayer K.F."/>
            <person name="Olsen O.A."/>
        </authorList>
    </citation>
    <scope>NUCLEOTIDE SEQUENCE [LARGE SCALE GENOMIC DNA]</scope>
    <source>
        <strain evidence="5">cv. AL8/78</strain>
    </source>
</reference>
<proteinExistence type="predicted"/>
<keyword evidence="1" id="KW-0689">Ribosomal protein</keyword>
<name>A0A453AUB5_AEGTS</name>
<sequence>QTAGYLTRDSRVVERKKPGKAKARKSFQWVKR</sequence>